<evidence type="ECO:0000313" key="4">
    <source>
        <dbReference type="EMBL" id="TNC46086.1"/>
    </source>
</evidence>
<evidence type="ECO:0000256" key="2">
    <source>
        <dbReference type="SAM" id="SignalP"/>
    </source>
</evidence>
<evidence type="ECO:0000256" key="1">
    <source>
        <dbReference type="SAM" id="MobiDB-lite"/>
    </source>
</evidence>
<dbReference type="RefSeq" id="WP_139078781.1">
    <property type="nucleotide sequence ID" value="NZ_VDFU01000042.1"/>
</dbReference>
<feature type="chain" id="PRO_5023006531" description="Alpha/beta hydrolase domain-containing protein" evidence="2">
    <location>
        <begin position="28"/>
        <end position="473"/>
    </location>
</feature>
<dbReference type="Pfam" id="PF20091">
    <property type="entry name" value="Abhydrolase_10"/>
    <property type="match status" value="1"/>
</dbReference>
<dbReference type="OrthoDB" id="9779952at2"/>
<feature type="region of interest" description="Disordered" evidence="1">
    <location>
        <begin position="271"/>
        <end position="291"/>
    </location>
</feature>
<feature type="region of interest" description="Disordered" evidence="1">
    <location>
        <begin position="34"/>
        <end position="69"/>
    </location>
</feature>
<reference evidence="4 5" key="1">
    <citation type="submission" date="2019-06" db="EMBL/GenBank/DDBJ databases">
        <title>YIM 131921 draft genome.</title>
        <authorList>
            <person name="Jiang L."/>
        </authorList>
    </citation>
    <scope>NUCLEOTIDE SEQUENCE [LARGE SCALE GENOMIC DNA]</scope>
    <source>
        <strain evidence="4 5">YIM 131921</strain>
    </source>
</reference>
<dbReference type="AlphaFoldDB" id="A0A5C4MK43"/>
<proteinExistence type="predicted"/>
<name>A0A5C4MK43_9RHOB</name>
<dbReference type="Proteomes" id="UP000305887">
    <property type="component" value="Unassembled WGS sequence"/>
</dbReference>
<evidence type="ECO:0000259" key="3">
    <source>
        <dbReference type="Pfam" id="PF20091"/>
    </source>
</evidence>
<feature type="signal peptide" evidence="2">
    <location>
        <begin position="1"/>
        <end position="27"/>
    </location>
</feature>
<comment type="caution">
    <text evidence="4">The sequence shown here is derived from an EMBL/GenBank/DDBJ whole genome shotgun (WGS) entry which is preliminary data.</text>
</comment>
<keyword evidence="2" id="KW-0732">Signal</keyword>
<gene>
    <name evidence="4" type="ORF">FHG66_19635</name>
</gene>
<keyword evidence="5" id="KW-1185">Reference proteome</keyword>
<accession>A0A5C4MK43</accession>
<dbReference type="EMBL" id="VDFU01000042">
    <property type="protein sequence ID" value="TNC46086.1"/>
    <property type="molecule type" value="Genomic_DNA"/>
</dbReference>
<feature type="domain" description="Alpha/beta hydrolase" evidence="3">
    <location>
        <begin position="60"/>
        <end position="444"/>
    </location>
</feature>
<protein>
    <recommendedName>
        <fullName evidence="3">Alpha/beta hydrolase domain-containing protein</fullName>
    </recommendedName>
</protein>
<evidence type="ECO:0000313" key="5">
    <source>
        <dbReference type="Proteomes" id="UP000305887"/>
    </source>
</evidence>
<sequence length="473" mass="51966">MMNQTRCRLFGSVAVGVVISSVVPALAQDVPPLPSAEGPIAEQVGNQQHPSRRGPTLGQATMSDWPEEGEPEYFGYVEDEFFVSGEANGAPYTTRIVFRHPADVEDFSGFVAIETLHPAQSAQMWMATRIGGMLNGHGYVEVVNAPGLIDSLKGFNAARYEDLGIEGAVTAEGQPDPAANPIIAQVAHLVKTANPLGEDWNADWLVMTGASYTSRTAMNFMEQADGNPAYRMEDGSSLIDAMYVWDTNGPTQDVLDSVYDVPVIILATQTEWMPSPNPDEPRSRDTAVDSDEAGQQYRLYQVAGMPHLEAREMQEAGTEACLQPLDHFMFNAMVYQGLEHMHEWLANDVPPPMAPRTEFEAAENDAAFVTDEFGNATGGVRSPQVEVPTHRFITPNPGEGFLCTLSGTVEPLSADQLRTLYKSPADHAQQLTEAANRLIEERWFPSEYLFEISDEIRRVRPLLDEALHEQPAP</sequence>
<organism evidence="4 5">
    <name type="scientific">Rubellimicrobium rubrum</name>
    <dbReference type="NCBI Taxonomy" id="2585369"/>
    <lineage>
        <taxon>Bacteria</taxon>
        <taxon>Pseudomonadati</taxon>
        <taxon>Pseudomonadota</taxon>
        <taxon>Alphaproteobacteria</taxon>
        <taxon>Rhodobacterales</taxon>
        <taxon>Roseobacteraceae</taxon>
        <taxon>Rubellimicrobium</taxon>
    </lineage>
</organism>
<dbReference type="InterPro" id="IPR045394">
    <property type="entry name" value="Abhydrolase_dom"/>
</dbReference>